<evidence type="ECO:0000313" key="4">
    <source>
        <dbReference type="Proteomes" id="UP001164746"/>
    </source>
</evidence>
<feature type="compositionally biased region" description="Basic and acidic residues" evidence="1">
    <location>
        <begin position="675"/>
        <end position="688"/>
    </location>
</feature>
<feature type="region of interest" description="Disordered" evidence="1">
    <location>
        <begin position="289"/>
        <end position="427"/>
    </location>
</feature>
<feature type="compositionally biased region" description="Basic residues" evidence="1">
    <location>
        <begin position="295"/>
        <end position="306"/>
    </location>
</feature>
<keyword evidence="2" id="KW-0472">Membrane</keyword>
<name>A0ABY7DR91_MYAAR</name>
<dbReference type="Proteomes" id="UP001164746">
    <property type="component" value="Chromosome 3"/>
</dbReference>
<keyword evidence="2" id="KW-1133">Transmembrane helix</keyword>
<evidence type="ECO:0000313" key="3">
    <source>
        <dbReference type="EMBL" id="WAQ99094.1"/>
    </source>
</evidence>
<accession>A0ABY7DR91</accession>
<proteinExistence type="predicted"/>
<sequence>MCTMLRCDLNRITMRGGLMLDYLFCVYVLLLPVPVISQCTLPASLRGTWVSSELGALNYTDDTIVAYPYVIPGTVESLDFQCQTHNATSFRYLLKATETFETFGITFDAYLCLELHQISSYKFWYHLGSNAMDSHLAEATCPFELLHEFANGSLTSADGTKACSNNSLDICTDRTDFRHVYDDSCDSSLMIAETCPCIIIVVCVIHKTRCRCLRRTKIASASTESSTVTLSIDELESCDENYYQKNITKDGIPLVVDTKDTRPTGGKRSLKKNILDKNNENVITIEESEDDRARKCNKRRAKKKSKGANNEAIEDQTQIKGKGHKRLQKGVLSVNDEEQTPESERDDIKNDGSGKKKSGAKKTADNKQRQGKSVAAKMKGKAGNVAREQGQEVEGDSDSGMGDLTIESNTGITSDEDASNRSDLDENSGVRVYSSAASTFTMDEVCARSDNRSSGEYDLLIKAAGGLLQCLYSTTLDYTYVTLYNNDTIVDEISTFRFTCMEEKKTDYTFVIIVVCVIIGILIIAIIIIILYLKVFRKSQEAPKAKKRIKKKPSVTEYTPRSLGHASSAEKVDHVINKQSTGEVLTGLMNGNKNKAVVGDMYEPPKKAAWQKKWEKSPRWDDSLSRSKKYPSTGSVAIDIPLMELDKAYTLSSSLPESIDIPFASSPCPRANHNFPKDQTAEQREDVPSTRANVLPRSHASPKIPESTGKFGDSQTSPVSVEPPLPLLEKRLDTITENPLSRENTSSRISNKTGHSKRLQLYPDSNRLSSREMSVYTLRPFTRSTASAWQQKWEITMRPKTPPLFATRKRSKSPVKLFQNTFNFSIDPVTQNPETQGIAHETPNESDSPRVALSEIKKETEEGLSTVHIYVQPGQPVYNIAGDTKQDRKIKQVTILGGVIHDAENNRGNFEETVPLDSLSMNSYLDERVVETTSNKTELSQVSYSKENENSFETVSLHSLFYPENWIYYDESNDDDIWRLGAQSVIGKSKRELKQFMHIENESVQKTGIATINYAKMALKERRGKRKRISYVSIN</sequence>
<feature type="transmembrane region" description="Helical" evidence="2">
    <location>
        <begin position="508"/>
        <end position="533"/>
    </location>
</feature>
<keyword evidence="4" id="KW-1185">Reference proteome</keyword>
<protein>
    <submittedName>
        <fullName evidence="3">Uncharacterized protein</fullName>
    </submittedName>
</protein>
<gene>
    <name evidence="3" type="ORF">MAR_023467</name>
</gene>
<feature type="compositionally biased region" description="Basic and acidic residues" evidence="1">
    <location>
        <begin position="342"/>
        <end position="354"/>
    </location>
</feature>
<keyword evidence="2" id="KW-0812">Transmembrane</keyword>
<organism evidence="3 4">
    <name type="scientific">Mya arenaria</name>
    <name type="common">Soft-shell clam</name>
    <dbReference type="NCBI Taxonomy" id="6604"/>
    <lineage>
        <taxon>Eukaryota</taxon>
        <taxon>Metazoa</taxon>
        <taxon>Spiralia</taxon>
        <taxon>Lophotrochozoa</taxon>
        <taxon>Mollusca</taxon>
        <taxon>Bivalvia</taxon>
        <taxon>Autobranchia</taxon>
        <taxon>Heteroconchia</taxon>
        <taxon>Euheterodonta</taxon>
        <taxon>Imparidentia</taxon>
        <taxon>Neoheterodontei</taxon>
        <taxon>Myida</taxon>
        <taxon>Myoidea</taxon>
        <taxon>Myidae</taxon>
        <taxon>Mya</taxon>
    </lineage>
</organism>
<evidence type="ECO:0000256" key="1">
    <source>
        <dbReference type="SAM" id="MobiDB-lite"/>
    </source>
</evidence>
<feature type="region of interest" description="Disordered" evidence="1">
    <location>
        <begin position="665"/>
        <end position="723"/>
    </location>
</feature>
<feature type="transmembrane region" description="Helical" evidence="2">
    <location>
        <begin position="12"/>
        <end position="36"/>
    </location>
</feature>
<evidence type="ECO:0000256" key="2">
    <source>
        <dbReference type="SAM" id="Phobius"/>
    </source>
</evidence>
<reference evidence="3" key="1">
    <citation type="submission" date="2022-11" db="EMBL/GenBank/DDBJ databases">
        <title>Centuries of genome instability and evolution in soft-shell clam transmissible cancer (bioRxiv).</title>
        <authorList>
            <person name="Hart S.F.M."/>
            <person name="Yonemitsu M.A."/>
            <person name="Giersch R.M."/>
            <person name="Beal B.F."/>
            <person name="Arriagada G."/>
            <person name="Davis B.W."/>
            <person name="Ostrander E.A."/>
            <person name="Goff S.P."/>
            <person name="Metzger M.J."/>
        </authorList>
    </citation>
    <scope>NUCLEOTIDE SEQUENCE</scope>
    <source>
        <strain evidence="3">MELC-2E11</strain>
        <tissue evidence="3">Siphon/mantle</tissue>
    </source>
</reference>
<feature type="region of interest" description="Disordered" evidence="1">
    <location>
        <begin position="547"/>
        <end position="569"/>
    </location>
</feature>
<dbReference type="EMBL" id="CP111014">
    <property type="protein sequence ID" value="WAQ99094.1"/>
    <property type="molecule type" value="Genomic_DNA"/>
</dbReference>